<dbReference type="GO" id="GO:0004553">
    <property type="term" value="F:hydrolase activity, hydrolyzing O-glycosyl compounds"/>
    <property type="evidence" value="ECO:0007669"/>
    <property type="project" value="InterPro"/>
</dbReference>
<evidence type="ECO:0000313" key="9">
    <source>
        <dbReference type="EMBL" id="GAJ29974.1"/>
    </source>
</evidence>
<sequence>MTRFALSQRFANGVQCVSDTIMIEARALTPSLWRIRIGEDATLPADESWAVPAERRHAGTTVTIGESPQGLILRTAASHLHIATATGAITIEDTEGRLILADAQDAPVLPGRTGFVLAKRLSPDTRLFGLGDKPGRLDLRQRSFAQWTTDSYAFEAGQDPLYKDIPFFIGYERGRSFGVLLDNSWRKFFDFGVSDPELIRFGALGGPIDYYVMTGPTPAEVVSAYGWLTGLPPLPPKWALGYHHSRYSYQTRKDVRKLARRAREKRVPSDVIWLDLHVLNERRAFTIDETAFPKFRALVEELHAEKFRIVMIADLHIAHVPDGTYQPYATGLARDAFVHTEQGALYIDEVWPGPCVFPDFTMTTARVWWGDQVIGSVTETGVDGIWNDMNEPAVFNTLGTFRPEVRHRIATEGFAPRVAPHAEIHNIYGMLNAKATREGLLRMAPDRRPFVMMRASYAGGQRYGVTWTGDNVATWEHLRLSTAMLLNLGLSGFAFAGVNLGGFVGNSNPDLLTRWLQVGMFNPIADNHSDLGTAAQEPWVDGKAHLHIRRAAIETRYRLLPYLYTLAEDASRTGLPFMRPLFLEFPEAAGGFALDRQAPTQFMVGAALMVAPPPYGEMPGAFDVLLPPGGWYDFWTGARIGTDRIARITGNSGTTKELDADPRQQCHVIRREPEAGRIAVFARAGAILPSHDVIQSTAETPSGPLRLAIYADTHCSGTLYDDDGETHAFRDGQFLRLLFSAHFAEDDSFTVTISRQEGQYAPWWSEIEVTIHGLETFGTLAVKPGGKIKAGFDADARSLRFTLPATPEGVTISGTGRRQKSAPPED</sequence>
<dbReference type="GO" id="GO:0030246">
    <property type="term" value="F:carbohydrate binding"/>
    <property type="evidence" value="ECO:0007669"/>
    <property type="project" value="InterPro"/>
</dbReference>
<dbReference type="InterPro" id="IPR017853">
    <property type="entry name" value="GH"/>
</dbReference>
<keyword evidence="10" id="KW-1185">Reference proteome</keyword>
<dbReference type="InterPro" id="IPR033403">
    <property type="entry name" value="DUF5110"/>
</dbReference>
<dbReference type="PANTHER" id="PTHR22762:SF120">
    <property type="entry name" value="HETEROGLYCAN GLUCOSIDASE 1"/>
    <property type="match status" value="1"/>
</dbReference>
<dbReference type="Pfam" id="PF13802">
    <property type="entry name" value="Gal_mutarotas_2"/>
    <property type="match status" value="1"/>
</dbReference>
<dbReference type="CDD" id="cd06604">
    <property type="entry name" value="GH31_glucosidase_II_MalA"/>
    <property type="match status" value="1"/>
</dbReference>
<dbReference type="Gene3D" id="2.60.40.1760">
    <property type="entry name" value="glycosyl hydrolase (family 31)"/>
    <property type="match status" value="1"/>
</dbReference>
<dbReference type="Gene3D" id="2.60.40.1180">
    <property type="entry name" value="Golgi alpha-mannosidase II"/>
    <property type="match status" value="2"/>
</dbReference>
<dbReference type="InterPro" id="IPR011013">
    <property type="entry name" value="Gal_mutarotase_sf_dom"/>
</dbReference>
<dbReference type="RefSeq" id="WP_052512059.1">
    <property type="nucleotide sequence ID" value="NZ_BAND01000091.1"/>
</dbReference>
<dbReference type="AlphaFoldDB" id="A0A023D7A0"/>
<gene>
    <name evidence="9" type="ORF">Amme_091_001</name>
</gene>
<organism evidence="9 10">
    <name type="scientific">Acidomonas methanolica NBRC 104435</name>
    <dbReference type="NCBI Taxonomy" id="1231351"/>
    <lineage>
        <taxon>Bacteria</taxon>
        <taxon>Pseudomonadati</taxon>
        <taxon>Pseudomonadota</taxon>
        <taxon>Alphaproteobacteria</taxon>
        <taxon>Acetobacterales</taxon>
        <taxon>Acetobacteraceae</taxon>
        <taxon>Acidomonas</taxon>
    </lineage>
</organism>
<evidence type="ECO:0000256" key="3">
    <source>
        <dbReference type="ARBA" id="ARBA00023295"/>
    </source>
</evidence>
<feature type="domain" description="Glycoside hydrolase family 31 N-terminal" evidence="6">
    <location>
        <begin position="23"/>
        <end position="190"/>
    </location>
</feature>
<dbReference type="CDD" id="cd14752">
    <property type="entry name" value="GH31_N"/>
    <property type="match status" value="1"/>
</dbReference>
<dbReference type="Pfam" id="PF17137">
    <property type="entry name" value="DUF5110"/>
    <property type="match status" value="1"/>
</dbReference>
<dbReference type="SUPFAM" id="SSF51445">
    <property type="entry name" value="(Trans)glycosidases"/>
    <property type="match status" value="1"/>
</dbReference>
<comment type="similarity">
    <text evidence="1 4">Belongs to the glycosyl hydrolase 31 family.</text>
</comment>
<reference evidence="10" key="1">
    <citation type="journal article" date="2014" name="FEMS Microbiol. Lett.">
        <title>Draft Genomic DNA Sequence of the Facultatively Methylotrophic Bacterium Acidomonas methanolica type strain MB58.</title>
        <authorList>
            <person name="Higashiura N."/>
            <person name="Hadano H."/>
            <person name="Hirakawa H."/>
            <person name="Matsutani M."/>
            <person name="Takabe S."/>
            <person name="Matsushita K."/>
            <person name="Azuma Y."/>
        </authorList>
    </citation>
    <scope>NUCLEOTIDE SEQUENCE [LARGE SCALE GENOMIC DNA]</scope>
    <source>
        <strain evidence="10">MB58</strain>
    </source>
</reference>
<evidence type="ECO:0000313" key="10">
    <source>
        <dbReference type="Proteomes" id="UP000019760"/>
    </source>
</evidence>
<proteinExistence type="inferred from homology"/>
<evidence type="ECO:0000256" key="1">
    <source>
        <dbReference type="ARBA" id="ARBA00007806"/>
    </source>
</evidence>
<dbReference type="Gene3D" id="3.20.20.80">
    <property type="entry name" value="Glycosidases"/>
    <property type="match status" value="2"/>
</dbReference>
<dbReference type="Pfam" id="PF01055">
    <property type="entry name" value="Glyco_hydro_31_2nd"/>
    <property type="match status" value="1"/>
</dbReference>
<dbReference type="OrthoDB" id="176168at2"/>
<evidence type="ECO:0000259" key="5">
    <source>
        <dbReference type="Pfam" id="PF01055"/>
    </source>
</evidence>
<dbReference type="SUPFAM" id="SSF51011">
    <property type="entry name" value="Glycosyl hydrolase domain"/>
    <property type="match status" value="1"/>
</dbReference>
<dbReference type="InterPro" id="IPR025887">
    <property type="entry name" value="Glyco_hydro_31_N_dom"/>
</dbReference>
<evidence type="ECO:0000259" key="6">
    <source>
        <dbReference type="Pfam" id="PF13802"/>
    </source>
</evidence>
<protein>
    <submittedName>
        <fullName evidence="9">Alpha-glucosidase 2</fullName>
    </submittedName>
</protein>
<dbReference type="InterPro" id="IPR013780">
    <property type="entry name" value="Glyco_hydro_b"/>
</dbReference>
<accession>A0A023D7A0</accession>
<dbReference type="Pfam" id="PF21365">
    <property type="entry name" value="Glyco_hydro_31_3rd"/>
    <property type="match status" value="1"/>
</dbReference>
<name>A0A023D7A0_ACIMT</name>
<keyword evidence="3 4" id="KW-0326">Glycosidase</keyword>
<feature type="domain" description="DUF5110" evidence="7">
    <location>
        <begin position="704"/>
        <end position="773"/>
    </location>
</feature>
<dbReference type="EMBL" id="BAND01000091">
    <property type="protein sequence ID" value="GAJ29974.1"/>
    <property type="molecule type" value="Genomic_DNA"/>
</dbReference>
<evidence type="ECO:0000259" key="8">
    <source>
        <dbReference type="Pfam" id="PF21365"/>
    </source>
</evidence>
<evidence type="ECO:0000256" key="2">
    <source>
        <dbReference type="ARBA" id="ARBA00022801"/>
    </source>
</evidence>
<dbReference type="PROSITE" id="PS00129">
    <property type="entry name" value="GLYCOSYL_HYDROL_F31_1"/>
    <property type="match status" value="1"/>
</dbReference>
<feature type="domain" description="Glycoside hydrolase family 31 TIM barrel" evidence="5">
    <location>
        <begin position="232"/>
        <end position="566"/>
    </location>
</feature>
<dbReference type="SUPFAM" id="SSF74650">
    <property type="entry name" value="Galactose mutarotase-like"/>
    <property type="match status" value="1"/>
</dbReference>
<dbReference type="PANTHER" id="PTHR22762">
    <property type="entry name" value="ALPHA-GLUCOSIDASE"/>
    <property type="match status" value="1"/>
</dbReference>
<dbReference type="InterPro" id="IPR048395">
    <property type="entry name" value="Glyco_hydro_31_C"/>
</dbReference>
<reference evidence="9 10" key="2">
    <citation type="journal article" date="2014" name="FEMS Microbiol. Lett.">
        <title>Draft genomic DNA sequence of the facultatively methylotrophic bacterium Acidomonas methanolica type strain MB58.</title>
        <authorList>
            <person name="Higashiura N."/>
            <person name="Hadano H."/>
            <person name="Hirakawa H."/>
            <person name="Matsutani M."/>
            <person name="Takabe S."/>
            <person name="Matsushita K."/>
            <person name="Azuma Y."/>
        </authorList>
    </citation>
    <scope>NUCLEOTIDE SEQUENCE [LARGE SCALE GENOMIC DNA]</scope>
    <source>
        <strain evidence="9 10">MB58</strain>
    </source>
</reference>
<dbReference type="InterPro" id="IPR000322">
    <property type="entry name" value="Glyco_hydro_31_TIM"/>
</dbReference>
<evidence type="ECO:0000256" key="4">
    <source>
        <dbReference type="RuleBase" id="RU361185"/>
    </source>
</evidence>
<feature type="domain" description="Glycosyl hydrolase family 31 C-terminal" evidence="8">
    <location>
        <begin position="574"/>
        <end position="688"/>
    </location>
</feature>
<comment type="caution">
    <text evidence="9">The sequence shown here is derived from an EMBL/GenBank/DDBJ whole genome shotgun (WGS) entry which is preliminary data.</text>
</comment>
<dbReference type="GO" id="GO:0005975">
    <property type="term" value="P:carbohydrate metabolic process"/>
    <property type="evidence" value="ECO:0007669"/>
    <property type="project" value="InterPro"/>
</dbReference>
<dbReference type="Proteomes" id="UP000019760">
    <property type="component" value="Unassembled WGS sequence"/>
</dbReference>
<dbReference type="InterPro" id="IPR030458">
    <property type="entry name" value="Glyco_hydro_31_AS"/>
</dbReference>
<keyword evidence="2 4" id="KW-0378">Hydrolase</keyword>
<evidence type="ECO:0000259" key="7">
    <source>
        <dbReference type="Pfam" id="PF17137"/>
    </source>
</evidence>